<dbReference type="PANTHER" id="PTHR43825">
    <property type="entry name" value="PYRUVATE DEHYDROGENASE E1 COMPONENT"/>
    <property type="match status" value="1"/>
</dbReference>
<dbReference type="Gene3D" id="3.40.50.920">
    <property type="match status" value="1"/>
</dbReference>
<dbReference type="OrthoDB" id="5171855at2759"/>
<dbReference type="Proteomes" id="UP000014074">
    <property type="component" value="Unassembled WGS sequence"/>
</dbReference>
<dbReference type="RefSeq" id="XP_007913940.1">
    <property type="nucleotide sequence ID" value="XM_007915749.1"/>
</dbReference>
<evidence type="ECO:0000313" key="3">
    <source>
        <dbReference type="Proteomes" id="UP000014074"/>
    </source>
</evidence>
<proteinExistence type="predicted"/>
<dbReference type="GeneID" id="19323509"/>
<dbReference type="HOGENOM" id="CLU_1321710_0_0_1"/>
<keyword evidence="3" id="KW-1185">Reference proteome</keyword>
<evidence type="ECO:0000259" key="1">
    <source>
        <dbReference type="Pfam" id="PF02780"/>
    </source>
</evidence>
<accession>R8BPU6</accession>
<dbReference type="eggNOG" id="KOG0523">
    <property type="taxonomic scope" value="Eukaryota"/>
</dbReference>
<dbReference type="Pfam" id="PF02780">
    <property type="entry name" value="Transketolase_C"/>
    <property type="match status" value="1"/>
</dbReference>
<sequence>MADNTCHFGLNHFFADNGLMDAETTTLYFPADGEQMKAVVKKVFFDKGLRFIFSIRSKVPYILKEGSDQLLYGEGYEFVPGKEEVIRRGSAGYVVSYGDMVFRALDAVERLRKEGLDVGLINKPTLNIVDEETIKLYGSSPFVVVVESIAQKTGLGSRLGSHLLERNLTPKYKSIGAIKEGSGGLHEQVNAQGLGVDGIIAAIKSVAT</sequence>
<dbReference type="SUPFAM" id="SSF52922">
    <property type="entry name" value="TK C-terminal domain-like"/>
    <property type="match status" value="1"/>
</dbReference>
<dbReference type="KEGG" id="tmn:UCRPA7_3185"/>
<feature type="domain" description="Transketolase C-terminal" evidence="1">
    <location>
        <begin position="81"/>
        <end position="197"/>
    </location>
</feature>
<name>R8BPU6_PHAM7</name>
<dbReference type="EMBL" id="KB933025">
    <property type="protein sequence ID" value="EOO01325.1"/>
    <property type="molecule type" value="Genomic_DNA"/>
</dbReference>
<dbReference type="InterPro" id="IPR033248">
    <property type="entry name" value="Transketolase_C"/>
</dbReference>
<dbReference type="AlphaFoldDB" id="R8BPU6"/>
<dbReference type="InterPro" id="IPR051157">
    <property type="entry name" value="PDH/Transketolase"/>
</dbReference>
<dbReference type="PANTHER" id="PTHR43825:SF1">
    <property type="entry name" value="TRANSKETOLASE-LIKE PYRIMIDINE-BINDING DOMAIN-CONTAINING PROTEIN"/>
    <property type="match status" value="1"/>
</dbReference>
<organism evidence="2 3">
    <name type="scientific">Phaeoacremonium minimum (strain UCR-PA7)</name>
    <name type="common">Esca disease fungus</name>
    <name type="synonym">Togninia minima</name>
    <dbReference type="NCBI Taxonomy" id="1286976"/>
    <lineage>
        <taxon>Eukaryota</taxon>
        <taxon>Fungi</taxon>
        <taxon>Dikarya</taxon>
        <taxon>Ascomycota</taxon>
        <taxon>Pezizomycotina</taxon>
        <taxon>Sordariomycetes</taxon>
        <taxon>Sordariomycetidae</taxon>
        <taxon>Togniniales</taxon>
        <taxon>Togniniaceae</taxon>
        <taxon>Phaeoacremonium</taxon>
    </lineage>
</organism>
<dbReference type="InterPro" id="IPR009014">
    <property type="entry name" value="Transketo_C/PFOR_II"/>
</dbReference>
<evidence type="ECO:0000313" key="2">
    <source>
        <dbReference type="EMBL" id="EOO01325.1"/>
    </source>
</evidence>
<gene>
    <name evidence="2" type="ORF">UCRPA7_3185</name>
</gene>
<protein>
    <submittedName>
        <fullName evidence="2">Putative thiamin diphosphate-binding protein</fullName>
    </submittedName>
</protein>
<reference evidence="3" key="1">
    <citation type="journal article" date="2013" name="Genome Announc.">
        <title>Draft genome sequence of the ascomycete Phaeoacremonium aleophilum strain UCR-PA7, a causal agent of the esca disease complex in grapevines.</title>
        <authorList>
            <person name="Blanco-Ulate B."/>
            <person name="Rolshausen P."/>
            <person name="Cantu D."/>
        </authorList>
    </citation>
    <scope>NUCLEOTIDE SEQUENCE [LARGE SCALE GENOMIC DNA]</scope>
    <source>
        <strain evidence="3">UCR-PA7</strain>
    </source>
</reference>